<gene>
    <name evidence="3" type="ORF">Val02_62000</name>
</gene>
<evidence type="ECO:0000313" key="4">
    <source>
        <dbReference type="Proteomes" id="UP000619260"/>
    </source>
</evidence>
<dbReference type="SMART" id="SM00331">
    <property type="entry name" value="PP2C_SIG"/>
    <property type="match status" value="1"/>
</dbReference>
<dbReference type="InterPro" id="IPR036457">
    <property type="entry name" value="PPM-type-like_dom_sf"/>
</dbReference>
<dbReference type="PANTHER" id="PTHR43156:SF2">
    <property type="entry name" value="STAGE II SPORULATION PROTEIN E"/>
    <property type="match status" value="1"/>
</dbReference>
<evidence type="ECO:0000256" key="1">
    <source>
        <dbReference type="ARBA" id="ARBA00022801"/>
    </source>
</evidence>
<evidence type="ECO:0000313" key="3">
    <source>
        <dbReference type="EMBL" id="GIJ49314.1"/>
    </source>
</evidence>
<dbReference type="InterPro" id="IPR001932">
    <property type="entry name" value="PPM-type_phosphatase-like_dom"/>
</dbReference>
<keyword evidence="1" id="KW-0378">Hydrolase</keyword>
<organism evidence="3 4">
    <name type="scientific">Virgisporangium aliadipatigenens</name>
    <dbReference type="NCBI Taxonomy" id="741659"/>
    <lineage>
        <taxon>Bacteria</taxon>
        <taxon>Bacillati</taxon>
        <taxon>Actinomycetota</taxon>
        <taxon>Actinomycetes</taxon>
        <taxon>Micromonosporales</taxon>
        <taxon>Micromonosporaceae</taxon>
        <taxon>Virgisporangium</taxon>
    </lineage>
</organism>
<name>A0A8J4DT13_9ACTN</name>
<dbReference type="SUPFAM" id="SSF81606">
    <property type="entry name" value="PP2C-like"/>
    <property type="match status" value="1"/>
</dbReference>
<keyword evidence="4" id="KW-1185">Reference proteome</keyword>
<reference evidence="3" key="1">
    <citation type="submission" date="2021-01" db="EMBL/GenBank/DDBJ databases">
        <title>Whole genome shotgun sequence of Virgisporangium aliadipatigenens NBRC 105644.</title>
        <authorList>
            <person name="Komaki H."/>
            <person name="Tamura T."/>
        </authorList>
    </citation>
    <scope>NUCLEOTIDE SEQUENCE</scope>
    <source>
        <strain evidence="3">NBRC 105644</strain>
    </source>
</reference>
<protein>
    <submittedName>
        <fullName evidence="3">Phosphatase</fullName>
    </submittedName>
</protein>
<accession>A0A8J4DT13</accession>
<feature type="domain" description="PPM-type phosphatase" evidence="2">
    <location>
        <begin position="173"/>
        <end position="389"/>
    </location>
</feature>
<dbReference type="InterPro" id="IPR052016">
    <property type="entry name" value="Bact_Sigma-Reg"/>
</dbReference>
<proteinExistence type="predicted"/>
<dbReference type="Gene3D" id="3.60.40.10">
    <property type="entry name" value="PPM-type phosphatase domain"/>
    <property type="match status" value="1"/>
</dbReference>
<evidence type="ECO:0000259" key="2">
    <source>
        <dbReference type="SMART" id="SM00331"/>
    </source>
</evidence>
<dbReference type="EMBL" id="BOPF01000026">
    <property type="protein sequence ID" value="GIJ49314.1"/>
    <property type="molecule type" value="Genomic_DNA"/>
</dbReference>
<dbReference type="GO" id="GO:0016791">
    <property type="term" value="F:phosphatase activity"/>
    <property type="evidence" value="ECO:0007669"/>
    <property type="project" value="TreeGrafter"/>
</dbReference>
<dbReference type="AlphaFoldDB" id="A0A8J4DT13"/>
<dbReference type="SUPFAM" id="SSF55781">
    <property type="entry name" value="GAF domain-like"/>
    <property type="match status" value="1"/>
</dbReference>
<dbReference type="RefSeq" id="WP_203902788.1">
    <property type="nucleotide sequence ID" value="NZ_BOPF01000026.1"/>
</dbReference>
<dbReference type="PANTHER" id="PTHR43156">
    <property type="entry name" value="STAGE II SPORULATION PROTEIN E-RELATED"/>
    <property type="match status" value="1"/>
</dbReference>
<sequence length="401" mass="43245">MVMPERTSWRAAIVDLLARSRLAQPDRYPIEVNNALAGLGVRTAIYLVDHEQRTLHAVPEPGRAAGPSLDVATTEAGRAFMHTEVVRVRPGRLWMPLLDGAERLGVLRVDADRHAVADPRFAEQLDLFAALVGHLLVGKLPYGDGLSSVRRTRPMSPAAELLWHLLPPLTYACERFAVAAVLEPCYEVGGDGFDYAVGGDGTFLTVLDTTGHGLPAGLGTAVALAAMRSARRDGRRLEELPATVDAALLEQFTDMRFTTGVLAELDLDTGLLRYINAGHPPPLVLRGASVVGRLDGGRRLPLGLDSPPAVPAEMMLEPGDRLLCFTDGVTEARDRTGAHFGEERLAELAERHAAEGLPAPETLRRLSHAVLDHLDGPPTDDATMLLVEWSKGAARRILPQG</sequence>
<comment type="caution">
    <text evidence="3">The sequence shown here is derived from an EMBL/GenBank/DDBJ whole genome shotgun (WGS) entry which is preliminary data.</text>
</comment>
<dbReference type="Pfam" id="PF07228">
    <property type="entry name" value="SpoIIE"/>
    <property type="match status" value="1"/>
</dbReference>
<dbReference type="Proteomes" id="UP000619260">
    <property type="component" value="Unassembled WGS sequence"/>
</dbReference>